<evidence type="ECO:0000313" key="6">
    <source>
        <dbReference type="Proteomes" id="UP001258315"/>
    </source>
</evidence>
<dbReference type="Pfam" id="PF00535">
    <property type="entry name" value="Glycos_transf_2"/>
    <property type="match status" value="1"/>
</dbReference>
<sequence length="371" mass="42485">MNKPKVAVVILNWNGLKFLQQFLPSVLQSTWPDLEIVVGDNGSTDGSVEFLKSRYGSEVTVLQNDQNYGYTGGYNRIVNRVEADYYILLNSDIEVVPNWIEPVIAMMEADSTIAAAAPKILAYNNKTYFEHAGAAGGFIDKLGYPFCRGRLFYEIQEDKGQYDQSTEIFWASGAALFIRADRWKESGGFDERFFAHMEEIDLCWRLKNSGYKVMYCAESTVYHVGGGTLNAENPFKTYLNFRNNLWLIQKNMSVMKATWVISIRMWLDLLALIRFMGEGKRKDAWAVSRAHQSFVRSIFKSQKQESRFKNQELGAQSKKIIGKKEKNGQRTTDNSHLASPNLKGLYKRSIVACFFLKKKTHFTDLNPEDFH</sequence>
<organism evidence="5 6">
    <name type="scientific">Mucilaginibacter terrae</name>
    <dbReference type="NCBI Taxonomy" id="1955052"/>
    <lineage>
        <taxon>Bacteria</taxon>
        <taxon>Pseudomonadati</taxon>
        <taxon>Bacteroidota</taxon>
        <taxon>Sphingobacteriia</taxon>
        <taxon>Sphingobacteriales</taxon>
        <taxon>Sphingobacteriaceae</taxon>
        <taxon>Mucilaginibacter</taxon>
    </lineage>
</organism>
<dbReference type="Gene3D" id="3.90.550.10">
    <property type="entry name" value="Spore Coat Polysaccharide Biosynthesis Protein SpsA, Chain A"/>
    <property type="match status" value="1"/>
</dbReference>
<comment type="similarity">
    <text evidence="1">Belongs to the glycosyltransferase 2 family.</text>
</comment>
<protein>
    <submittedName>
        <fullName evidence="5">GT2 family glycosyltransferase</fullName>
    </submittedName>
</protein>
<dbReference type="Proteomes" id="UP001258315">
    <property type="component" value="Unassembled WGS sequence"/>
</dbReference>
<dbReference type="EMBL" id="JAVLVU010000001">
    <property type="protein sequence ID" value="MDT3401567.1"/>
    <property type="molecule type" value="Genomic_DNA"/>
</dbReference>
<feature type="domain" description="Glycosyltransferase 2-like" evidence="4">
    <location>
        <begin position="8"/>
        <end position="126"/>
    </location>
</feature>
<proteinExistence type="inferred from homology"/>
<dbReference type="InterPro" id="IPR001173">
    <property type="entry name" value="Glyco_trans_2-like"/>
</dbReference>
<dbReference type="RefSeq" id="WP_311947459.1">
    <property type="nucleotide sequence ID" value="NZ_JAVLVU010000001.1"/>
</dbReference>
<dbReference type="PANTHER" id="PTHR43179">
    <property type="entry name" value="RHAMNOSYLTRANSFERASE WBBL"/>
    <property type="match status" value="1"/>
</dbReference>
<evidence type="ECO:0000256" key="3">
    <source>
        <dbReference type="ARBA" id="ARBA00022679"/>
    </source>
</evidence>
<accession>A0ABU3GP43</accession>
<reference evidence="6" key="1">
    <citation type="submission" date="2023-07" db="EMBL/GenBank/DDBJ databases">
        <title>Functional and genomic diversity of the sorghum phyllosphere microbiome.</title>
        <authorList>
            <person name="Shade A."/>
        </authorList>
    </citation>
    <scope>NUCLEOTIDE SEQUENCE [LARGE SCALE GENOMIC DNA]</scope>
    <source>
        <strain evidence="6">SORGH_AS_0422</strain>
    </source>
</reference>
<evidence type="ECO:0000256" key="1">
    <source>
        <dbReference type="ARBA" id="ARBA00006739"/>
    </source>
</evidence>
<evidence type="ECO:0000259" key="4">
    <source>
        <dbReference type="Pfam" id="PF00535"/>
    </source>
</evidence>
<keyword evidence="2" id="KW-0328">Glycosyltransferase</keyword>
<dbReference type="InterPro" id="IPR029044">
    <property type="entry name" value="Nucleotide-diphossugar_trans"/>
</dbReference>
<evidence type="ECO:0000256" key="2">
    <source>
        <dbReference type="ARBA" id="ARBA00022676"/>
    </source>
</evidence>
<dbReference type="PANTHER" id="PTHR43179:SF12">
    <property type="entry name" value="GALACTOFURANOSYLTRANSFERASE GLFT2"/>
    <property type="match status" value="1"/>
</dbReference>
<keyword evidence="3" id="KW-0808">Transferase</keyword>
<comment type="caution">
    <text evidence="5">The sequence shown here is derived from an EMBL/GenBank/DDBJ whole genome shotgun (WGS) entry which is preliminary data.</text>
</comment>
<gene>
    <name evidence="5" type="ORF">QE417_000639</name>
</gene>
<name>A0ABU3GP43_9SPHI</name>
<evidence type="ECO:0000313" key="5">
    <source>
        <dbReference type="EMBL" id="MDT3401567.1"/>
    </source>
</evidence>
<dbReference type="CDD" id="cd04186">
    <property type="entry name" value="GT_2_like_c"/>
    <property type="match status" value="1"/>
</dbReference>
<keyword evidence="6" id="KW-1185">Reference proteome</keyword>
<dbReference type="SUPFAM" id="SSF53448">
    <property type="entry name" value="Nucleotide-diphospho-sugar transferases"/>
    <property type="match status" value="1"/>
</dbReference>